<dbReference type="OMA" id="KHEHERF"/>
<dbReference type="GO" id="GO:0005975">
    <property type="term" value="P:carbohydrate metabolic process"/>
    <property type="evidence" value="ECO:0007669"/>
    <property type="project" value="InterPro"/>
</dbReference>
<dbReference type="InterPro" id="IPR011583">
    <property type="entry name" value="Chitinase_II/V-like_cat"/>
</dbReference>
<dbReference type="InterPro" id="IPR001223">
    <property type="entry name" value="Glyco_hydro18_cat"/>
</dbReference>
<feature type="compositionally biased region" description="Basic and acidic residues" evidence="2">
    <location>
        <begin position="1084"/>
        <end position="1096"/>
    </location>
</feature>
<accession>A0A9Q0M7E5</accession>
<dbReference type="SUPFAM" id="SSF51445">
    <property type="entry name" value="(Trans)glycosidases"/>
    <property type="match status" value="1"/>
</dbReference>
<evidence type="ECO:0000259" key="4">
    <source>
        <dbReference type="PROSITE" id="PS51910"/>
    </source>
</evidence>
<feature type="domain" description="GH18" evidence="4">
    <location>
        <begin position="1205"/>
        <end position="1599"/>
    </location>
</feature>
<feature type="compositionally biased region" description="Low complexity" evidence="2">
    <location>
        <begin position="997"/>
        <end position="1007"/>
    </location>
</feature>
<dbReference type="SUPFAM" id="SSF54556">
    <property type="entry name" value="Chitinase insertion domain"/>
    <property type="match status" value="1"/>
</dbReference>
<comment type="caution">
    <text evidence="5">The sequence shown here is derived from an EMBL/GenBank/DDBJ whole genome shotgun (WGS) entry which is preliminary data.</text>
</comment>
<dbReference type="Pfam" id="PF00704">
    <property type="entry name" value="Glyco_hydro_18"/>
    <property type="match status" value="1"/>
</dbReference>
<dbReference type="GO" id="GO:0005576">
    <property type="term" value="C:extracellular region"/>
    <property type="evidence" value="ECO:0007669"/>
    <property type="project" value="TreeGrafter"/>
</dbReference>
<name>A0A9Q0M7E5_BLOTA</name>
<feature type="region of interest" description="Disordered" evidence="2">
    <location>
        <begin position="659"/>
        <end position="707"/>
    </location>
</feature>
<evidence type="ECO:0000256" key="1">
    <source>
        <dbReference type="ARBA" id="ARBA00023157"/>
    </source>
</evidence>
<feature type="compositionally biased region" description="Basic residues" evidence="2">
    <location>
        <begin position="1008"/>
        <end position="1017"/>
    </location>
</feature>
<dbReference type="InterPro" id="IPR017853">
    <property type="entry name" value="GH"/>
</dbReference>
<keyword evidence="1" id="KW-1015">Disulfide bond</keyword>
<gene>
    <name evidence="5" type="ORF">RDWZM_006086</name>
</gene>
<evidence type="ECO:0000313" key="5">
    <source>
        <dbReference type="EMBL" id="KAJ6220274.1"/>
    </source>
</evidence>
<proteinExistence type="predicted"/>
<protein>
    <recommendedName>
        <fullName evidence="4">GH18 domain-containing protein</fullName>
    </recommendedName>
</protein>
<sequence length="1608" mass="180287">MSKQPNQTRSLWARDCFRILLLVIFTTTAIGNAAEINDNGRTTGWKPLPHSTRIRNRRQPHLESSFHDGDTVGISPGFGSATTNSPPSTVASDIRKLLEDYVAYLSSRPDFQSENKLLPTKSRTSRNTPESFTLIPSSSTRSNKFTKWTKVDSPLVNPKINHIVVQTGPANEIIAPVLTSSEVSPTGTSRNYYIEIPTESGVTMNLSDEELSTFIDNVIGIASGTDQSTTVTDFETTKSSIIDYQDQTEATTFSPIIEIPVANLNSTNGTQMGINVSIDTIQPSKRNSNGSDAKMEKLDNRNNKIINSSSGGNTIRNGEALPTAIPLVDTTESSFTRLEIFENSQEKGNSIDPNFINLVSKETANGVDTEKDSPVFPYYTYKTDSTSEHELGNFSKTGDPISTTVSTLSLDEGTNSGDMITTESTTTNTKQQENNQTLSSNVDLKFTNFDDSELMRELKRTKDLLRIQIEKLQMLENSDQMISIRNSLLRKLTNLTASSNTATLPTTTTNPVINNDDDGEITTTLPSIITTTIIPTETTTTTMKGSNNANEMMMMMRSHVYIGEKANLTINETIEWDTEIDFDSTTTTMANFKDEDNENEEIIDSPTTIDNERELITTSENTSKQSTNIETLLESVLTTTSAPIHETTTTIKMVKFPRSELSESSAETTNDLPVDVIEEEIGENKSGKTDESHGTNKNENDEKNGKASSLLNQTSKSYLESNTTNNINYDNKILFENVELNHVNESDEAENSTTSIYSITTKSDPPKPESLTGPMISNHHYTISNDTSSVNRNDQNETDNDETMILTHVPKITIIHKIMKQNDGTNSNRTILSEEDAYREALQKHKDLIKSAMSSVSLYPAAFKRYQIDEKNNVNIGEIYLLPNFDSASGAGGESGGLVIAESAASILDPDSGNLLNGSQHMVSIDRPTQKHEHERFNQNLSTITPTNTFESALKHENAIQIRSSGSKKLTKFAYKQNENKFNLDHHDDGTKRLNKNNNHQHQQQNHYQHHQHHHHHHDLDVNLRERANLYAQYMKTLIVANQDDFQQKPESMLRIFRPRYVHQKRFKKVRIPIGQRYRKKKKPSIDERDNGRESRPISAYLTSSPILISAAQSSDGSVSRITRTQKSKEKIIAKKNKKKMEIDAIRTDGTQTSRVESPSPLPSQFKVFCTFDAHRSLSTTINGNVTTIPNVGDADSEVVDDHVDSNGLYFDINQLEHNSPILSQCTHLVYAFANLNMNGEVLPGNVATHDETLNGESERINRDALIRIRKIKDRFPHLKLLAAIGGWNTPPQLFALLVATGKLRDRLSQNVHKFVLNYDFDGAIISWFYPLFKSKQNANNSSQRSIRSSAGQSLFHLDDKQNLVRFVRALRTRFASIPNRPLQIGIMAPPFDELIDRGFDVPKLTKLVDHFILMTYDYYGSWDDHVHHFAPLYPNKKGHLSERDQKLNINYTLNYWLNEKHAPNDKTLLGVAFYGRSFTLENPNNADSGSKAIGSGIAGPITKKPGLLAFNELCDLYLGHPSVRLNEDEHRITAHLQLFDQWVGFDDELSLYLKTKYAIANKLSGIFIWSINHDDYRNRCGWGPFPLLKAINKAIEHCKSVTVPCTM</sequence>
<reference evidence="5" key="1">
    <citation type="submission" date="2022-12" db="EMBL/GenBank/DDBJ databases">
        <title>Genome assemblies of Blomia tropicalis.</title>
        <authorList>
            <person name="Cui Y."/>
        </authorList>
    </citation>
    <scope>NUCLEOTIDE SEQUENCE</scope>
    <source>
        <tissue evidence="5">Adult mites</tissue>
    </source>
</reference>
<dbReference type="FunFam" id="3.10.50.10:FF:000001">
    <property type="entry name" value="Chitinase 3-like 1"/>
    <property type="match status" value="1"/>
</dbReference>
<organism evidence="5 6">
    <name type="scientific">Blomia tropicalis</name>
    <name type="common">Mite</name>
    <dbReference type="NCBI Taxonomy" id="40697"/>
    <lineage>
        <taxon>Eukaryota</taxon>
        <taxon>Metazoa</taxon>
        <taxon>Ecdysozoa</taxon>
        <taxon>Arthropoda</taxon>
        <taxon>Chelicerata</taxon>
        <taxon>Arachnida</taxon>
        <taxon>Acari</taxon>
        <taxon>Acariformes</taxon>
        <taxon>Sarcoptiformes</taxon>
        <taxon>Astigmata</taxon>
        <taxon>Glycyphagoidea</taxon>
        <taxon>Echimyopodidae</taxon>
        <taxon>Blomia</taxon>
    </lineage>
</organism>
<dbReference type="PROSITE" id="PS51910">
    <property type="entry name" value="GH18_2"/>
    <property type="match status" value="1"/>
</dbReference>
<feature type="compositionally biased region" description="Basic and acidic residues" evidence="2">
    <location>
        <begin position="682"/>
        <end position="705"/>
    </location>
</feature>
<feature type="compositionally biased region" description="Low complexity" evidence="2">
    <location>
        <begin position="752"/>
        <end position="763"/>
    </location>
</feature>
<dbReference type="Gene3D" id="3.10.50.10">
    <property type="match status" value="1"/>
</dbReference>
<keyword evidence="3" id="KW-0732">Signal</keyword>
<feature type="chain" id="PRO_5040123741" description="GH18 domain-containing protein" evidence="3">
    <location>
        <begin position="34"/>
        <end position="1608"/>
    </location>
</feature>
<keyword evidence="6" id="KW-1185">Reference proteome</keyword>
<evidence type="ECO:0000313" key="6">
    <source>
        <dbReference type="Proteomes" id="UP001142055"/>
    </source>
</evidence>
<dbReference type="GO" id="GO:0004568">
    <property type="term" value="F:chitinase activity"/>
    <property type="evidence" value="ECO:0007669"/>
    <property type="project" value="TreeGrafter"/>
</dbReference>
<dbReference type="GO" id="GO:0008061">
    <property type="term" value="F:chitin binding"/>
    <property type="evidence" value="ECO:0007669"/>
    <property type="project" value="InterPro"/>
</dbReference>
<dbReference type="PANTHER" id="PTHR11177">
    <property type="entry name" value="CHITINASE"/>
    <property type="match status" value="1"/>
</dbReference>
<dbReference type="Gene3D" id="3.20.20.80">
    <property type="entry name" value="Glycosidases"/>
    <property type="match status" value="1"/>
</dbReference>
<feature type="compositionally biased region" description="Basic and acidic residues" evidence="2">
    <location>
        <begin position="981"/>
        <end position="992"/>
    </location>
</feature>
<dbReference type="SMART" id="SM00636">
    <property type="entry name" value="Glyco_18"/>
    <property type="match status" value="1"/>
</dbReference>
<feature type="region of interest" description="Disordered" evidence="2">
    <location>
        <begin position="1077"/>
        <end position="1098"/>
    </location>
</feature>
<dbReference type="InterPro" id="IPR029070">
    <property type="entry name" value="Chitinase_insertion_sf"/>
</dbReference>
<dbReference type="Proteomes" id="UP001142055">
    <property type="component" value="Chromosome 2"/>
</dbReference>
<evidence type="ECO:0000256" key="3">
    <source>
        <dbReference type="SAM" id="SignalP"/>
    </source>
</evidence>
<feature type="region of interest" description="Disordered" evidence="2">
    <location>
        <begin position="981"/>
        <end position="1020"/>
    </location>
</feature>
<evidence type="ECO:0000256" key="2">
    <source>
        <dbReference type="SAM" id="MobiDB-lite"/>
    </source>
</evidence>
<feature type="signal peptide" evidence="3">
    <location>
        <begin position="1"/>
        <end position="33"/>
    </location>
</feature>
<dbReference type="InterPro" id="IPR050314">
    <property type="entry name" value="Glycosyl_Hydrlase_18"/>
</dbReference>
<feature type="compositionally biased region" description="Polar residues" evidence="2">
    <location>
        <begin position="662"/>
        <end position="671"/>
    </location>
</feature>
<feature type="region of interest" description="Disordered" evidence="2">
    <location>
        <begin position="745"/>
        <end position="768"/>
    </location>
</feature>
<dbReference type="EMBL" id="JAPWDV010000002">
    <property type="protein sequence ID" value="KAJ6220274.1"/>
    <property type="molecule type" value="Genomic_DNA"/>
</dbReference>
<dbReference type="PANTHER" id="PTHR11177:SF317">
    <property type="entry name" value="CHITINASE 12-RELATED"/>
    <property type="match status" value="1"/>
</dbReference>
<dbReference type="GO" id="GO:0006032">
    <property type="term" value="P:chitin catabolic process"/>
    <property type="evidence" value="ECO:0007669"/>
    <property type="project" value="TreeGrafter"/>
</dbReference>